<evidence type="ECO:0000313" key="1">
    <source>
        <dbReference type="EMBL" id="CAF9937940.1"/>
    </source>
</evidence>
<dbReference type="Proteomes" id="UP000664521">
    <property type="component" value="Unassembled WGS sequence"/>
</dbReference>
<dbReference type="AlphaFoldDB" id="A0A8H3IZY4"/>
<dbReference type="EMBL" id="CAJPDS010000106">
    <property type="protein sequence ID" value="CAF9937940.1"/>
    <property type="molecule type" value="Genomic_DNA"/>
</dbReference>
<organism evidence="1 2">
    <name type="scientific">Heterodermia speciosa</name>
    <dbReference type="NCBI Taxonomy" id="116794"/>
    <lineage>
        <taxon>Eukaryota</taxon>
        <taxon>Fungi</taxon>
        <taxon>Dikarya</taxon>
        <taxon>Ascomycota</taxon>
        <taxon>Pezizomycotina</taxon>
        <taxon>Lecanoromycetes</taxon>
        <taxon>OSLEUM clade</taxon>
        <taxon>Lecanoromycetidae</taxon>
        <taxon>Caliciales</taxon>
        <taxon>Physciaceae</taxon>
        <taxon>Heterodermia</taxon>
    </lineage>
</organism>
<sequence length="119" mass="13160">MSTSTTPHTRLQIGQANLEYKSAASDTWKLLPPTTFNPKFNVFGIDVHFGSIRVTQKLGAGTGTCTAWLTTAHYKNPKLDMDTEQKKINKINVDFLLEFDLVDAPACAFSKDLNKPNNG</sequence>
<reference evidence="1" key="1">
    <citation type="submission" date="2021-03" db="EMBL/GenBank/DDBJ databases">
        <authorList>
            <person name="Tagirdzhanova G."/>
        </authorList>
    </citation>
    <scope>NUCLEOTIDE SEQUENCE</scope>
</reference>
<evidence type="ECO:0000313" key="2">
    <source>
        <dbReference type="Proteomes" id="UP000664521"/>
    </source>
</evidence>
<name>A0A8H3IZY4_9LECA</name>
<keyword evidence="2" id="KW-1185">Reference proteome</keyword>
<gene>
    <name evidence="1" type="ORF">HETSPECPRED_000717</name>
</gene>
<proteinExistence type="predicted"/>
<comment type="caution">
    <text evidence="1">The sequence shown here is derived from an EMBL/GenBank/DDBJ whole genome shotgun (WGS) entry which is preliminary data.</text>
</comment>
<protein>
    <submittedName>
        <fullName evidence="1">Uncharacterized protein</fullName>
    </submittedName>
</protein>
<accession>A0A8H3IZY4</accession>